<evidence type="ECO:0000256" key="2">
    <source>
        <dbReference type="ARBA" id="ARBA00022729"/>
    </source>
</evidence>
<feature type="domain" description="Peptidase S1" evidence="7">
    <location>
        <begin position="35"/>
        <end position="276"/>
    </location>
</feature>
<dbReference type="HOGENOM" id="CLU_006842_0_4_1"/>
<evidence type="ECO:0000256" key="4">
    <source>
        <dbReference type="ARBA" id="ARBA00022825"/>
    </source>
</evidence>
<dbReference type="GO" id="GO:0006508">
    <property type="term" value="P:proteolysis"/>
    <property type="evidence" value="ECO:0007669"/>
    <property type="project" value="UniProtKB-KW"/>
</dbReference>
<feature type="signal peptide" evidence="6">
    <location>
        <begin position="1"/>
        <end position="24"/>
    </location>
</feature>
<dbReference type="InterPro" id="IPR009003">
    <property type="entry name" value="Peptidase_S1_PA"/>
</dbReference>
<dbReference type="Pfam" id="PF00089">
    <property type="entry name" value="Trypsin"/>
    <property type="match status" value="1"/>
</dbReference>
<dbReference type="PANTHER" id="PTHR24252:SF7">
    <property type="entry name" value="HYALIN"/>
    <property type="match status" value="1"/>
</dbReference>
<evidence type="ECO:0000313" key="8">
    <source>
        <dbReference type="Ensembl" id="ENSTNIP00000017002.1"/>
    </source>
</evidence>
<keyword evidence="5" id="KW-1015">Disulfide bond</keyword>
<dbReference type="InParanoid" id="H3D911"/>
<keyword evidence="2 6" id="KW-0732">Signal</keyword>
<dbReference type="FunFam" id="2.40.10.10:FF:000024">
    <property type="entry name" value="Serine protease 53"/>
    <property type="match status" value="1"/>
</dbReference>
<dbReference type="CDD" id="cd00190">
    <property type="entry name" value="Tryp_SPc"/>
    <property type="match status" value="1"/>
</dbReference>
<keyword evidence="9" id="KW-1185">Reference proteome</keyword>
<evidence type="ECO:0000256" key="3">
    <source>
        <dbReference type="ARBA" id="ARBA00022801"/>
    </source>
</evidence>
<keyword evidence="3" id="KW-0378">Hydrolase</keyword>
<dbReference type="InterPro" id="IPR043504">
    <property type="entry name" value="Peptidase_S1_PA_chymotrypsin"/>
</dbReference>
<feature type="chain" id="PRO_5003582059" description="Peptidase S1 domain-containing protein" evidence="6">
    <location>
        <begin position="25"/>
        <end position="277"/>
    </location>
</feature>
<dbReference type="InterPro" id="IPR001254">
    <property type="entry name" value="Trypsin_dom"/>
</dbReference>
<organism evidence="8 9">
    <name type="scientific">Tetraodon nigroviridis</name>
    <name type="common">Spotted green pufferfish</name>
    <name type="synonym">Chelonodon nigroviridis</name>
    <dbReference type="NCBI Taxonomy" id="99883"/>
    <lineage>
        <taxon>Eukaryota</taxon>
        <taxon>Metazoa</taxon>
        <taxon>Chordata</taxon>
        <taxon>Craniata</taxon>
        <taxon>Vertebrata</taxon>
        <taxon>Euteleostomi</taxon>
        <taxon>Actinopterygii</taxon>
        <taxon>Neopterygii</taxon>
        <taxon>Teleostei</taxon>
        <taxon>Neoteleostei</taxon>
        <taxon>Acanthomorphata</taxon>
        <taxon>Eupercaria</taxon>
        <taxon>Tetraodontiformes</taxon>
        <taxon>Tetradontoidea</taxon>
        <taxon>Tetraodontidae</taxon>
        <taxon>Tetraodon</taxon>
    </lineage>
</organism>
<reference evidence="8" key="2">
    <citation type="submission" date="2025-08" db="UniProtKB">
        <authorList>
            <consortium name="Ensembl"/>
        </authorList>
    </citation>
    <scope>IDENTIFICATION</scope>
</reference>
<protein>
    <recommendedName>
        <fullName evidence="7">Peptidase S1 domain-containing protein</fullName>
    </recommendedName>
</protein>
<reference evidence="8" key="3">
    <citation type="submission" date="2025-09" db="UniProtKB">
        <authorList>
            <consortium name="Ensembl"/>
        </authorList>
    </citation>
    <scope>IDENTIFICATION</scope>
</reference>
<sequence>EAARIVMELYIVISVIAMLHQTGGSLQGADVGSSIVGGQDARKGAWPWMVYLNITSDGITKWRCGGTILNSEWLLTAAHCWATNPKPETHRSMAWVGSHSLRKASVGYMGIRSYMLHPGFRASSNGYVNDLALVRLLKKIRFSREVASVSLPEAGDTFDTSSACWIIGWGDVGNESPLPYPETLQQLQLPIIPQSVCKRTYPELTDNVLCAGDMEGGSGPCKQGDYGGPLLCSRGRGYVQVGIMSYGSPGACALPNQPGVFTQVSKYLKYINSYIGQ</sequence>
<dbReference type="PROSITE" id="PS00134">
    <property type="entry name" value="TRYPSIN_HIS"/>
    <property type="match status" value="1"/>
</dbReference>
<proteinExistence type="predicted"/>
<dbReference type="Ensembl" id="ENSTNIT00000017217.1">
    <property type="protein sequence ID" value="ENSTNIP00000017002.1"/>
    <property type="gene ID" value="ENSTNIG00000013995.1"/>
</dbReference>
<evidence type="ECO:0000256" key="6">
    <source>
        <dbReference type="SAM" id="SignalP"/>
    </source>
</evidence>
<evidence type="ECO:0000256" key="5">
    <source>
        <dbReference type="ARBA" id="ARBA00023157"/>
    </source>
</evidence>
<reference evidence="9" key="1">
    <citation type="journal article" date="2004" name="Nature">
        <title>Genome duplication in the teleost fish Tetraodon nigroviridis reveals the early vertebrate proto-karyotype.</title>
        <authorList>
            <person name="Jaillon O."/>
            <person name="Aury J.-M."/>
            <person name="Brunet F."/>
            <person name="Petit J.-L."/>
            <person name="Stange-Thomann N."/>
            <person name="Mauceli E."/>
            <person name="Bouneau L."/>
            <person name="Fischer C."/>
            <person name="Ozouf-Costaz C."/>
            <person name="Bernot A."/>
            <person name="Nicaud S."/>
            <person name="Jaffe D."/>
            <person name="Fisher S."/>
            <person name="Lutfalla G."/>
            <person name="Dossat C."/>
            <person name="Segurens B."/>
            <person name="Dasilva C."/>
            <person name="Salanoubat M."/>
            <person name="Levy M."/>
            <person name="Boudet N."/>
            <person name="Castellano S."/>
            <person name="Anthouard V."/>
            <person name="Jubin C."/>
            <person name="Castelli V."/>
            <person name="Katinka M."/>
            <person name="Vacherie B."/>
            <person name="Biemont C."/>
            <person name="Skalli Z."/>
            <person name="Cattolico L."/>
            <person name="Poulain J."/>
            <person name="De Berardinis V."/>
            <person name="Cruaud C."/>
            <person name="Duprat S."/>
            <person name="Brottier P."/>
            <person name="Coutanceau J.-P."/>
            <person name="Gouzy J."/>
            <person name="Parra G."/>
            <person name="Lardier G."/>
            <person name="Chapple C."/>
            <person name="McKernan K.J."/>
            <person name="McEwan P."/>
            <person name="Bosak S."/>
            <person name="Kellis M."/>
            <person name="Volff J.-N."/>
            <person name="Guigo R."/>
            <person name="Zody M.C."/>
            <person name="Mesirov J."/>
            <person name="Lindblad-Toh K."/>
            <person name="Birren B."/>
            <person name="Nusbaum C."/>
            <person name="Kahn D."/>
            <person name="Robinson-Rechavi M."/>
            <person name="Laudet V."/>
            <person name="Schachter V."/>
            <person name="Quetier F."/>
            <person name="Saurin W."/>
            <person name="Scarpelli C."/>
            <person name="Wincker P."/>
            <person name="Lander E.S."/>
            <person name="Weissenbach J."/>
            <person name="Roest Crollius H."/>
        </authorList>
    </citation>
    <scope>NUCLEOTIDE SEQUENCE [LARGE SCALE GENOMIC DNA]</scope>
</reference>
<dbReference type="SMART" id="SM00020">
    <property type="entry name" value="Tryp_SPc"/>
    <property type="match status" value="1"/>
</dbReference>
<dbReference type="InterPro" id="IPR001314">
    <property type="entry name" value="Peptidase_S1A"/>
</dbReference>
<evidence type="ECO:0000313" key="9">
    <source>
        <dbReference type="Proteomes" id="UP000007303"/>
    </source>
</evidence>
<dbReference type="AlphaFoldDB" id="H3D911"/>
<dbReference type="OMA" id="GMPSERY"/>
<dbReference type="PRINTS" id="PR00722">
    <property type="entry name" value="CHYMOTRYPSIN"/>
</dbReference>
<dbReference type="Gene3D" id="2.40.10.10">
    <property type="entry name" value="Trypsin-like serine proteases"/>
    <property type="match status" value="1"/>
</dbReference>
<accession>H3D911</accession>
<dbReference type="PANTHER" id="PTHR24252">
    <property type="entry name" value="ACROSIN-RELATED"/>
    <property type="match status" value="1"/>
</dbReference>
<dbReference type="SUPFAM" id="SSF50494">
    <property type="entry name" value="Trypsin-like serine proteases"/>
    <property type="match status" value="1"/>
</dbReference>
<evidence type="ECO:0000256" key="1">
    <source>
        <dbReference type="ARBA" id="ARBA00022670"/>
    </source>
</evidence>
<dbReference type="STRING" id="99883.ENSTNIP00000017002"/>
<keyword evidence="4" id="KW-0720">Serine protease</keyword>
<dbReference type="PROSITE" id="PS50240">
    <property type="entry name" value="TRYPSIN_DOM"/>
    <property type="match status" value="1"/>
</dbReference>
<dbReference type="Proteomes" id="UP000007303">
    <property type="component" value="Unassembled WGS sequence"/>
</dbReference>
<dbReference type="InterPro" id="IPR018114">
    <property type="entry name" value="TRYPSIN_HIS"/>
</dbReference>
<name>H3D911_TETNG</name>
<evidence type="ECO:0000259" key="7">
    <source>
        <dbReference type="PROSITE" id="PS50240"/>
    </source>
</evidence>
<keyword evidence="1" id="KW-0645">Protease</keyword>
<dbReference type="GeneTree" id="ENSGT00940000163009"/>
<dbReference type="GO" id="GO:0004252">
    <property type="term" value="F:serine-type endopeptidase activity"/>
    <property type="evidence" value="ECO:0007669"/>
    <property type="project" value="InterPro"/>
</dbReference>